<keyword evidence="2" id="KW-0805">Transcription regulation</keyword>
<protein>
    <recommendedName>
        <fullName evidence="6">Transcription initiation factor TFIID subunit 13</fullName>
    </recommendedName>
</protein>
<dbReference type="CDD" id="cd07978">
    <property type="entry name" value="HFD_TAF13"/>
    <property type="match status" value="1"/>
</dbReference>
<dbReference type="Proteomes" id="UP000031668">
    <property type="component" value="Unassembled WGS sequence"/>
</dbReference>
<comment type="caution">
    <text evidence="7">The sequence shown here is derived from an EMBL/GenBank/DDBJ whole genome shotgun (WGS) entry which is preliminary data.</text>
</comment>
<accession>A0A0C2JYN6</accession>
<evidence type="ECO:0000313" key="8">
    <source>
        <dbReference type="Proteomes" id="UP000031668"/>
    </source>
</evidence>
<evidence type="ECO:0000256" key="3">
    <source>
        <dbReference type="ARBA" id="ARBA00023163"/>
    </source>
</evidence>
<sequence length="114" mass="13082">MDSILDDTDDKKSSKKEKDINFTKDIRVMLYGLGDETPHCTETVKMLDSILKDYVVDMTSAAAALHNNEKVVVADFLYLVRNDSRKHARALHLLKMNEDFKQTKRAADFQTMID</sequence>
<evidence type="ECO:0000256" key="2">
    <source>
        <dbReference type="ARBA" id="ARBA00023015"/>
    </source>
</evidence>
<gene>
    <name evidence="7" type="ORF">RF11_00711</name>
</gene>
<evidence type="ECO:0000313" key="7">
    <source>
        <dbReference type="EMBL" id="KII74633.1"/>
    </source>
</evidence>
<evidence type="ECO:0000256" key="1">
    <source>
        <dbReference type="ARBA" id="ARBA00004123"/>
    </source>
</evidence>
<dbReference type="PANTHER" id="PTHR11380:SF5">
    <property type="entry name" value="TRANSCRIPTION INITIATION FACTOR TFIID SUBUNIT 13"/>
    <property type="match status" value="1"/>
</dbReference>
<keyword evidence="7" id="KW-0648">Protein biosynthesis</keyword>
<dbReference type="GO" id="GO:0003743">
    <property type="term" value="F:translation initiation factor activity"/>
    <property type="evidence" value="ECO:0007669"/>
    <property type="project" value="UniProtKB-KW"/>
</dbReference>
<dbReference type="GO" id="GO:0005634">
    <property type="term" value="C:nucleus"/>
    <property type="evidence" value="ECO:0007669"/>
    <property type="project" value="UniProtKB-SubCell"/>
</dbReference>
<name>A0A0C2JYN6_THEKT</name>
<dbReference type="SUPFAM" id="SSF47113">
    <property type="entry name" value="Histone-fold"/>
    <property type="match status" value="1"/>
</dbReference>
<dbReference type="GO" id="GO:0006366">
    <property type="term" value="P:transcription by RNA polymerase II"/>
    <property type="evidence" value="ECO:0007669"/>
    <property type="project" value="InterPro"/>
</dbReference>
<keyword evidence="3" id="KW-0804">Transcription</keyword>
<comment type="subcellular location">
    <subcellularLocation>
        <location evidence="1">Nucleus</location>
    </subcellularLocation>
</comment>
<evidence type="ECO:0000256" key="4">
    <source>
        <dbReference type="ARBA" id="ARBA00023242"/>
    </source>
</evidence>
<dbReference type="GO" id="GO:0046982">
    <property type="term" value="F:protein heterodimerization activity"/>
    <property type="evidence" value="ECO:0007669"/>
    <property type="project" value="InterPro"/>
</dbReference>
<dbReference type="InterPro" id="IPR003195">
    <property type="entry name" value="TFIID_TAF13"/>
</dbReference>
<keyword evidence="4" id="KW-0539">Nucleus</keyword>
<organism evidence="7 8">
    <name type="scientific">Thelohanellus kitauei</name>
    <name type="common">Myxosporean</name>
    <dbReference type="NCBI Taxonomy" id="669202"/>
    <lineage>
        <taxon>Eukaryota</taxon>
        <taxon>Metazoa</taxon>
        <taxon>Cnidaria</taxon>
        <taxon>Myxozoa</taxon>
        <taxon>Myxosporea</taxon>
        <taxon>Bivalvulida</taxon>
        <taxon>Platysporina</taxon>
        <taxon>Myxobolidae</taxon>
        <taxon>Thelohanellus</taxon>
    </lineage>
</organism>
<keyword evidence="7" id="KW-0396">Initiation factor</keyword>
<dbReference type="PANTHER" id="PTHR11380">
    <property type="entry name" value="TRANSCRIPTION INITIATION FACTOR TFIID/SUPT3-RELATED"/>
    <property type="match status" value="1"/>
</dbReference>
<evidence type="ECO:0000256" key="6">
    <source>
        <dbReference type="ARBA" id="ARBA00040136"/>
    </source>
</evidence>
<comment type="similarity">
    <text evidence="5">Belongs to the TAF13 family.</text>
</comment>
<dbReference type="EMBL" id="JWZT01000332">
    <property type="protein sequence ID" value="KII74633.1"/>
    <property type="molecule type" value="Genomic_DNA"/>
</dbReference>
<proteinExistence type="inferred from homology"/>
<dbReference type="OrthoDB" id="10266074at2759"/>
<keyword evidence="8" id="KW-1185">Reference proteome</keyword>
<dbReference type="InterPro" id="IPR009072">
    <property type="entry name" value="Histone-fold"/>
</dbReference>
<dbReference type="Pfam" id="PF02269">
    <property type="entry name" value="TFIID-18kDa"/>
    <property type="match status" value="1"/>
</dbReference>
<dbReference type="Gene3D" id="1.10.20.10">
    <property type="entry name" value="Histone, subunit A"/>
    <property type="match status" value="1"/>
</dbReference>
<dbReference type="OMA" id="QHLFTKD"/>
<evidence type="ECO:0000256" key="5">
    <source>
        <dbReference type="ARBA" id="ARBA00038392"/>
    </source>
</evidence>
<reference evidence="7 8" key="1">
    <citation type="journal article" date="2014" name="Genome Biol. Evol.">
        <title>The genome of the myxosporean Thelohanellus kitauei shows adaptations to nutrient acquisition within its fish host.</title>
        <authorList>
            <person name="Yang Y."/>
            <person name="Xiong J."/>
            <person name="Zhou Z."/>
            <person name="Huo F."/>
            <person name="Miao W."/>
            <person name="Ran C."/>
            <person name="Liu Y."/>
            <person name="Zhang J."/>
            <person name="Feng J."/>
            <person name="Wang M."/>
            <person name="Wang M."/>
            <person name="Wang L."/>
            <person name="Yao B."/>
        </authorList>
    </citation>
    <scope>NUCLEOTIDE SEQUENCE [LARGE SCALE GENOMIC DNA]</scope>
    <source>
        <strain evidence="7">Wuqing</strain>
    </source>
</reference>
<dbReference type="AlphaFoldDB" id="A0A0C2JYN6"/>